<evidence type="ECO:0000313" key="3">
    <source>
        <dbReference type="Proteomes" id="UP000274822"/>
    </source>
</evidence>
<accession>A0A433Q057</accession>
<evidence type="ECO:0000313" key="2">
    <source>
        <dbReference type="EMBL" id="RUS23148.1"/>
    </source>
</evidence>
<protein>
    <submittedName>
        <fullName evidence="2">Uncharacterized protein</fullName>
    </submittedName>
</protein>
<dbReference type="AlphaFoldDB" id="A0A433Q057"/>
<proteinExistence type="predicted"/>
<evidence type="ECO:0000256" key="1">
    <source>
        <dbReference type="SAM" id="MobiDB-lite"/>
    </source>
</evidence>
<gene>
    <name evidence="2" type="ORF">BC938DRAFT_475130</name>
</gene>
<sequence>MHSAFRTPTNAPPSAIRTPALSKSPWRQDLPPKTPIFGDIEMDDKHTATVTTDSGTRRYAANIYSATFCFGPFG</sequence>
<feature type="region of interest" description="Disordered" evidence="1">
    <location>
        <begin position="1"/>
        <end position="40"/>
    </location>
</feature>
<dbReference type="Proteomes" id="UP000274822">
    <property type="component" value="Unassembled WGS sequence"/>
</dbReference>
<reference evidence="2 3" key="1">
    <citation type="journal article" date="2018" name="New Phytol.">
        <title>Phylogenomics of Endogonaceae and evolution of mycorrhizas within Mucoromycota.</title>
        <authorList>
            <person name="Chang Y."/>
            <person name="Desiro A."/>
            <person name="Na H."/>
            <person name="Sandor L."/>
            <person name="Lipzen A."/>
            <person name="Clum A."/>
            <person name="Barry K."/>
            <person name="Grigoriev I.V."/>
            <person name="Martin F.M."/>
            <person name="Stajich J.E."/>
            <person name="Smith M.E."/>
            <person name="Bonito G."/>
            <person name="Spatafora J.W."/>
        </authorList>
    </citation>
    <scope>NUCLEOTIDE SEQUENCE [LARGE SCALE GENOMIC DNA]</scope>
    <source>
        <strain evidence="2 3">AD002</strain>
    </source>
</reference>
<dbReference type="EMBL" id="RBNJ01019890">
    <property type="protein sequence ID" value="RUS23148.1"/>
    <property type="molecule type" value="Genomic_DNA"/>
</dbReference>
<keyword evidence="3" id="KW-1185">Reference proteome</keyword>
<name>A0A433Q057_9FUNG</name>
<comment type="caution">
    <text evidence="2">The sequence shown here is derived from an EMBL/GenBank/DDBJ whole genome shotgun (WGS) entry which is preliminary data.</text>
</comment>
<organism evidence="2 3">
    <name type="scientific">Jimgerdemannia flammicorona</name>
    <dbReference type="NCBI Taxonomy" id="994334"/>
    <lineage>
        <taxon>Eukaryota</taxon>
        <taxon>Fungi</taxon>
        <taxon>Fungi incertae sedis</taxon>
        <taxon>Mucoromycota</taxon>
        <taxon>Mucoromycotina</taxon>
        <taxon>Endogonomycetes</taxon>
        <taxon>Endogonales</taxon>
        <taxon>Endogonaceae</taxon>
        <taxon>Jimgerdemannia</taxon>
    </lineage>
</organism>